<organism evidence="11 12">
    <name type="scientific">Desulfosarcina widdelii</name>
    <dbReference type="NCBI Taxonomy" id="947919"/>
    <lineage>
        <taxon>Bacteria</taxon>
        <taxon>Pseudomonadati</taxon>
        <taxon>Thermodesulfobacteriota</taxon>
        <taxon>Desulfobacteria</taxon>
        <taxon>Desulfobacterales</taxon>
        <taxon>Desulfosarcinaceae</taxon>
        <taxon>Desulfosarcina</taxon>
    </lineage>
</organism>
<keyword evidence="2" id="KW-0808">Transferase</keyword>
<proteinExistence type="inferred from homology"/>
<accession>A0A5K7Z5V3</accession>
<comment type="catalytic activity">
    <reaction evidence="8">
        <text>arsenic triglutathione + 2 [thioredoxin]-dithiol + 2 S-adenosyl-L-methionine + H2O = dimethylarsinous acid + 2 [thioredoxin]-disulfide + 3 glutathione + 2 S-adenosyl-L-homocysteine + 2 H(+)</text>
        <dbReference type="Rhea" id="RHEA:69464"/>
        <dbReference type="Rhea" id="RHEA-COMP:10698"/>
        <dbReference type="Rhea" id="RHEA-COMP:10700"/>
        <dbReference type="ChEBI" id="CHEBI:15377"/>
        <dbReference type="ChEBI" id="CHEBI:15378"/>
        <dbReference type="ChEBI" id="CHEBI:23808"/>
        <dbReference type="ChEBI" id="CHEBI:29950"/>
        <dbReference type="ChEBI" id="CHEBI:50058"/>
        <dbReference type="ChEBI" id="CHEBI:57856"/>
        <dbReference type="ChEBI" id="CHEBI:57925"/>
        <dbReference type="ChEBI" id="CHEBI:59789"/>
        <dbReference type="ChEBI" id="CHEBI:183640"/>
        <dbReference type="EC" id="2.1.1.137"/>
    </reaction>
</comment>
<comment type="similarity">
    <text evidence="4">Belongs to the methyltransferase superfamily. Arsenite methyltransferase family.</text>
</comment>
<dbReference type="OrthoDB" id="9765084at2"/>
<name>A0A5K7Z5V3_9BACT</name>
<evidence type="ECO:0000256" key="1">
    <source>
        <dbReference type="ARBA" id="ARBA00022428"/>
    </source>
</evidence>
<evidence type="ECO:0000256" key="6">
    <source>
        <dbReference type="ARBA" id="ARBA00034545"/>
    </source>
</evidence>
<evidence type="ECO:0000259" key="10">
    <source>
        <dbReference type="Pfam" id="PF13847"/>
    </source>
</evidence>
<dbReference type="InterPro" id="IPR025714">
    <property type="entry name" value="Methyltranfer_dom"/>
</dbReference>
<gene>
    <name evidence="11" type="ORF">DSCW_47990</name>
</gene>
<feature type="domain" description="Methyltransferase" evidence="10">
    <location>
        <begin position="75"/>
        <end position="195"/>
    </location>
</feature>
<dbReference type="PROSITE" id="PS51608">
    <property type="entry name" value="SAM_MT_UBIE"/>
    <property type="match status" value="1"/>
</dbReference>
<dbReference type="PANTHER" id="PTHR43675">
    <property type="entry name" value="ARSENITE METHYLTRANSFERASE"/>
    <property type="match status" value="1"/>
</dbReference>
<dbReference type="CDD" id="cd02440">
    <property type="entry name" value="AdoMet_MTases"/>
    <property type="match status" value="1"/>
</dbReference>
<comment type="catalytic activity">
    <reaction evidence="7">
        <text>arsenic triglutathione + [thioredoxin]-dithiol + S-adenosyl-L-methionine + 2 H2O = methylarsonous acid + [thioredoxin]-disulfide + 3 glutathione + S-adenosyl-L-homocysteine + H(+)</text>
        <dbReference type="Rhea" id="RHEA:69460"/>
        <dbReference type="Rhea" id="RHEA-COMP:10698"/>
        <dbReference type="Rhea" id="RHEA-COMP:10700"/>
        <dbReference type="ChEBI" id="CHEBI:15377"/>
        <dbReference type="ChEBI" id="CHEBI:15378"/>
        <dbReference type="ChEBI" id="CHEBI:17826"/>
        <dbReference type="ChEBI" id="CHEBI:29950"/>
        <dbReference type="ChEBI" id="CHEBI:50058"/>
        <dbReference type="ChEBI" id="CHEBI:57856"/>
        <dbReference type="ChEBI" id="CHEBI:57925"/>
        <dbReference type="ChEBI" id="CHEBI:59789"/>
        <dbReference type="ChEBI" id="CHEBI:183640"/>
        <dbReference type="EC" id="2.1.1.137"/>
    </reaction>
</comment>
<dbReference type="SUPFAM" id="SSF53335">
    <property type="entry name" value="S-adenosyl-L-methionine-dependent methyltransferases"/>
    <property type="match status" value="1"/>
</dbReference>
<dbReference type="EMBL" id="AP021875">
    <property type="protein sequence ID" value="BBO77382.1"/>
    <property type="molecule type" value="Genomic_DNA"/>
</dbReference>
<dbReference type="AlphaFoldDB" id="A0A5K7Z5V3"/>
<evidence type="ECO:0000313" key="12">
    <source>
        <dbReference type="Proteomes" id="UP000427769"/>
    </source>
</evidence>
<keyword evidence="12" id="KW-1185">Reference proteome</keyword>
<keyword evidence="3" id="KW-0949">S-adenosyl-L-methionine</keyword>
<dbReference type="Gene3D" id="3.40.50.150">
    <property type="entry name" value="Vaccinia Virus protein VP39"/>
    <property type="match status" value="1"/>
</dbReference>
<keyword evidence="1" id="KW-0474">Menaquinone biosynthesis</keyword>
<dbReference type="Proteomes" id="UP000427769">
    <property type="component" value="Chromosome"/>
</dbReference>
<dbReference type="InterPro" id="IPR026669">
    <property type="entry name" value="Arsenite_MeTrfase-like"/>
</dbReference>
<evidence type="ECO:0000256" key="7">
    <source>
        <dbReference type="ARBA" id="ARBA00047941"/>
    </source>
</evidence>
<sequence length="202" mass="21631">METQISKKDKDRIEAGIQGKYTKVAKDPEGLFKYPTGKNGLEALKYNPVLIQALPSSVAASYCGVGNPFSIGPINNGEAVLDIGCGAGVDTLIAAMMTGPTGTAVGIDLTAEMLERAEKNLNLTDLKNVTFKKSSGEKLPFEDNSFDVVVSNGAINLIPDKTATLKEALRVLKPGGRLMIADQIMVGQLEKDLKARIDSWFQ</sequence>
<reference evidence="11 12" key="1">
    <citation type="submission" date="2019-11" db="EMBL/GenBank/DDBJ databases">
        <title>Comparative genomics of hydrocarbon-degrading Desulfosarcina strains.</title>
        <authorList>
            <person name="Watanabe M."/>
            <person name="Kojima H."/>
            <person name="Fukui M."/>
        </authorList>
    </citation>
    <scope>NUCLEOTIDE SEQUENCE [LARGE SCALE GENOMIC DNA]</scope>
    <source>
        <strain evidence="11 12">PP31</strain>
    </source>
</reference>
<dbReference type="GO" id="GO:0009234">
    <property type="term" value="P:menaquinone biosynthetic process"/>
    <property type="evidence" value="ECO:0007669"/>
    <property type="project" value="UniProtKB-KW"/>
</dbReference>
<dbReference type="InterPro" id="IPR029063">
    <property type="entry name" value="SAM-dependent_MTases_sf"/>
</dbReference>
<comment type="catalytic activity">
    <reaction evidence="9">
        <text>arsenic triglutathione + 3 [thioredoxin]-dithiol + 3 S-adenosyl-L-methionine = trimethylarsine + 3 [thioredoxin]-disulfide + 3 glutathione + 3 S-adenosyl-L-homocysteine + 3 H(+)</text>
        <dbReference type="Rhea" id="RHEA:69432"/>
        <dbReference type="Rhea" id="RHEA-COMP:10698"/>
        <dbReference type="Rhea" id="RHEA-COMP:10700"/>
        <dbReference type="ChEBI" id="CHEBI:15378"/>
        <dbReference type="ChEBI" id="CHEBI:27130"/>
        <dbReference type="ChEBI" id="CHEBI:29950"/>
        <dbReference type="ChEBI" id="CHEBI:50058"/>
        <dbReference type="ChEBI" id="CHEBI:57856"/>
        <dbReference type="ChEBI" id="CHEBI:57925"/>
        <dbReference type="ChEBI" id="CHEBI:59789"/>
        <dbReference type="ChEBI" id="CHEBI:183640"/>
        <dbReference type="EC" id="2.1.1.137"/>
    </reaction>
</comment>
<dbReference type="PANTHER" id="PTHR43675:SF8">
    <property type="entry name" value="ARSENITE METHYLTRANSFERASE"/>
    <property type="match status" value="1"/>
</dbReference>
<dbReference type="InterPro" id="IPR004033">
    <property type="entry name" value="UbiE/COQ5_MeTrFase"/>
</dbReference>
<evidence type="ECO:0000256" key="5">
    <source>
        <dbReference type="ARBA" id="ARBA00034521"/>
    </source>
</evidence>
<dbReference type="EC" id="2.1.1.137" evidence="5"/>
<evidence type="ECO:0000313" key="11">
    <source>
        <dbReference type="EMBL" id="BBO77382.1"/>
    </source>
</evidence>
<evidence type="ECO:0000256" key="9">
    <source>
        <dbReference type="ARBA" id="ARBA00048428"/>
    </source>
</evidence>
<evidence type="ECO:0000256" key="2">
    <source>
        <dbReference type="ARBA" id="ARBA00022679"/>
    </source>
</evidence>
<evidence type="ECO:0000256" key="8">
    <source>
        <dbReference type="ARBA" id="ARBA00047943"/>
    </source>
</evidence>
<dbReference type="Pfam" id="PF13847">
    <property type="entry name" value="Methyltransf_31"/>
    <property type="match status" value="1"/>
</dbReference>
<protein>
    <recommendedName>
        <fullName evidence="6">Arsenite methyltransferase</fullName>
        <ecNumber evidence="5">2.1.1.137</ecNumber>
    </recommendedName>
</protein>
<dbReference type="GO" id="GO:0030791">
    <property type="term" value="F:arsenite methyltransferase activity"/>
    <property type="evidence" value="ECO:0007669"/>
    <property type="project" value="UniProtKB-EC"/>
</dbReference>
<dbReference type="KEGG" id="dwd:DSCW_47990"/>
<evidence type="ECO:0000256" key="3">
    <source>
        <dbReference type="ARBA" id="ARBA00022691"/>
    </source>
</evidence>
<evidence type="ECO:0000256" key="4">
    <source>
        <dbReference type="ARBA" id="ARBA00034487"/>
    </source>
</evidence>